<comment type="caution">
    <text evidence="1">The sequence shown here is derived from an EMBL/GenBank/DDBJ whole genome shotgun (WGS) entry which is preliminary data.</text>
</comment>
<accession>A0ABW5N020</accession>
<evidence type="ECO:0000313" key="2">
    <source>
        <dbReference type="Proteomes" id="UP001597526"/>
    </source>
</evidence>
<dbReference type="PROSITE" id="PS51257">
    <property type="entry name" value="PROKAR_LIPOPROTEIN"/>
    <property type="match status" value="1"/>
</dbReference>
<proteinExistence type="predicted"/>
<evidence type="ECO:0000313" key="1">
    <source>
        <dbReference type="EMBL" id="MFD2588416.1"/>
    </source>
</evidence>
<dbReference type="EMBL" id="JBHULB010000078">
    <property type="protein sequence ID" value="MFD2588416.1"/>
    <property type="molecule type" value="Genomic_DNA"/>
</dbReference>
<protein>
    <submittedName>
        <fullName evidence="1">Ribonuclease HII</fullName>
    </submittedName>
</protein>
<dbReference type="Proteomes" id="UP001597526">
    <property type="component" value="Unassembled WGS sequence"/>
</dbReference>
<sequence>MKFRILFLLLLIISCTQKTILSDSILDYLPQDAAAILKINNLSNFKSELKNSEFFSKTSKTILFNTIAKRVDGVNFLNPSTECVIGFYELGKDNFEFLFVSDNNPDFFDLEKTTNKSVESFIYETKTVKKYNLDTALLFVFEIDGKIVASSSQMLLENFIRIGKNKKVSDELRKLFDTSDNTKSASIIVNLKKGASLLSSNLKNENHDKAISTFSNWICVDFSTDLNKASLSGIAIAKDSTQNFVNLFKGTLPVTERVSTIAPKNIDAILSFSFNNHETFTANQKQYLDRAQQRDTLFNTIEEVGIIYLNKEKAVVLNSFGVDNLTTSLNQFNIGSSSYQGAEIIALTNKNFISSGFEPLVKDFESNFYSVLDNAFVFASKKEVLQSIIANTKSGTTFNMTEAYFSAKSSLANESSLLFIANEKGLQNFLELDFSSQLYKDVKNIDFSEYTFAAQLVADVNFYHLNMVASKTKKETTTNSVSPLFTVALDTDLATNPQFVKNHRTNKQEVVVQDKDNFLYLISSDGKVLWKKQLDGKIRGQIHQVDIYKNGRLQLAFCTNNQFLILDRNGEEVKPFHKTYEGGNLNPLAVFDYDKNKNYRFLVTQGRKVFMYNSKGDVVDGFTYKEAESSIITAPEHFQINKKDYLLFKLENNSLKIRHRAGQDRVKVANKIDFSDNGIFLYKNKFSLTDKKGVLHQIDTKGKVIATNFNLNRDHGMYATSKTLVLINDNILSVKGKKVELELGVYTAPKIFYIYDKIYVAVTDIQNQKIYLYDSQAKPISNFPVYGSSIVDMVDMDGDKKLELVAKDQENSIIVYKMN</sequence>
<dbReference type="RefSeq" id="WP_377767944.1">
    <property type="nucleotide sequence ID" value="NZ_JBHULB010000078.1"/>
</dbReference>
<reference evidence="2" key="1">
    <citation type="journal article" date="2019" name="Int. J. Syst. Evol. Microbiol.">
        <title>The Global Catalogue of Microorganisms (GCM) 10K type strain sequencing project: providing services to taxonomists for standard genome sequencing and annotation.</title>
        <authorList>
            <consortium name="The Broad Institute Genomics Platform"/>
            <consortium name="The Broad Institute Genome Sequencing Center for Infectious Disease"/>
            <person name="Wu L."/>
            <person name="Ma J."/>
        </authorList>
    </citation>
    <scope>NUCLEOTIDE SEQUENCE [LARGE SCALE GENOMIC DNA]</scope>
    <source>
        <strain evidence="2">KCTC 52368</strain>
    </source>
</reference>
<dbReference type="SUPFAM" id="SSF75011">
    <property type="entry name" value="3-carboxy-cis,cis-mucoante lactonizing enzyme"/>
    <property type="match status" value="1"/>
</dbReference>
<keyword evidence="2" id="KW-1185">Reference proteome</keyword>
<organism evidence="1 2">
    <name type="scientific">Croceitalea marina</name>
    <dbReference type="NCBI Taxonomy" id="1775166"/>
    <lineage>
        <taxon>Bacteria</taxon>
        <taxon>Pseudomonadati</taxon>
        <taxon>Bacteroidota</taxon>
        <taxon>Flavobacteriia</taxon>
        <taxon>Flavobacteriales</taxon>
        <taxon>Flavobacteriaceae</taxon>
        <taxon>Croceitalea</taxon>
    </lineage>
</organism>
<name>A0ABW5N020_9FLAO</name>
<gene>
    <name evidence="1" type="ORF">ACFSQJ_15880</name>
</gene>